<name>A0A6I4MEJ7_9ACTN</name>
<proteinExistence type="predicted"/>
<organism evidence="1 2">
    <name type="scientific">Actinomadura physcomitrii</name>
    <dbReference type="NCBI Taxonomy" id="2650748"/>
    <lineage>
        <taxon>Bacteria</taxon>
        <taxon>Bacillati</taxon>
        <taxon>Actinomycetota</taxon>
        <taxon>Actinomycetes</taxon>
        <taxon>Streptosporangiales</taxon>
        <taxon>Thermomonosporaceae</taxon>
        <taxon>Actinomadura</taxon>
    </lineage>
</organism>
<dbReference type="Proteomes" id="UP000462055">
    <property type="component" value="Unassembled WGS sequence"/>
</dbReference>
<reference evidence="1" key="1">
    <citation type="submission" date="2019-12" db="EMBL/GenBank/DDBJ databases">
        <title>Actinomadura physcomitrii sp. nov., a novel actinomycete isolated from moss [Physcomitrium sphaericum (Ludw) Fuernr].</title>
        <authorList>
            <person name="Zhuang X."/>
        </authorList>
    </citation>
    <scope>NUCLEOTIDE SEQUENCE [LARGE SCALE GENOMIC DNA]</scope>
    <source>
        <strain evidence="1">LD22</strain>
    </source>
</reference>
<dbReference type="AlphaFoldDB" id="A0A6I4MEJ7"/>
<evidence type="ECO:0000313" key="2">
    <source>
        <dbReference type="Proteomes" id="UP000462055"/>
    </source>
</evidence>
<gene>
    <name evidence="1" type="ORF">F8568_023555</name>
</gene>
<dbReference type="EMBL" id="WBMS02000018">
    <property type="protein sequence ID" value="MWA03300.1"/>
    <property type="molecule type" value="Genomic_DNA"/>
</dbReference>
<accession>A0A6I4MEJ7</accession>
<keyword evidence="2" id="KW-1185">Reference proteome</keyword>
<protein>
    <submittedName>
        <fullName evidence="1">Uncharacterized protein</fullName>
    </submittedName>
</protein>
<evidence type="ECO:0000313" key="1">
    <source>
        <dbReference type="EMBL" id="MWA03300.1"/>
    </source>
</evidence>
<sequence length="104" mass="11079">MPLARPSGSISSRAPTSRTRIHALLPFAHTGAVAAVAAATGSSARTTGRTRAFQLYRSIVPSIDPTDMRAPLDHFAQQVWQAFARGIPSLPGTHAQVHIAWPGR</sequence>
<dbReference type="RefSeq" id="WP_151595837.1">
    <property type="nucleotide sequence ID" value="NZ_WBMS02000018.1"/>
</dbReference>
<comment type="caution">
    <text evidence="1">The sequence shown here is derived from an EMBL/GenBank/DDBJ whole genome shotgun (WGS) entry which is preliminary data.</text>
</comment>